<dbReference type="InterPro" id="IPR011990">
    <property type="entry name" value="TPR-like_helical_dom_sf"/>
</dbReference>
<gene>
    <name evidence="2" type="ORF">ENV67_04415</name>
</gene>
<dbReference type="PROSITE" id="PS50005">
    <property type="entry name" value="TPR"/>
    <property type="match status" value="1"/>
</dbReference>
<dbReference type="AlphaFoldDB" id="A0A7C4YRR4"/>
<dbReference type="PROSITE" id="PS50293">
    <property type="entry name" value="TPR_REGION"/>
    <property type="match status" value="1"/>
</dbReference>
<feature type="repeat" description="TPR" evidence="1">
    <location>
        <begin position="55"/>
        <end position="88"/>
    </location>
</feature>
<dbReference type="InterPro" id="IPR019734">
    <property type="entry name" value="TPR_rpt"/>
</dbReference>
<keyword evidence="1" id="KW-0802">TPR repeat</keyword>
<evidence type="ECO:0000256" key="1">
    <source>
        <dbReference type="PROSITE-ProRule" id="PRU00339"/>
    </source>
</evidence>
<proteinExistence type="predicted"/>
<organism evidence="2">
    <name type="scientific">candidate division WOR-3 bacterium</name>
    <dbReference type="NCBI Taxonomy" id="2052148"/>
    <lineage>
        <taxon>Bacteria</taxon>
        <taxon>Bacteria division WOR-3</taxon>
    </lineage>
</organism>
<dbReference type="EMBL" id="DTHG01000055">
    <property type="protein sequence ID" value="HGW91768.1"/>
    <property type="molecule type" value="Genomic_DNA"/>
</dbReference>
<dbReference type="Pfam" id="PF00515">
    <property type="entry name" value="TPR_1"/>
    <property type="match status" value="1"/>
</dbReference>
<protein>
    <submittedName>
        <fullName evidence="2">Tetratricopeptide repeat protein</fullName>
    </submittedName>
</protein>
<dbReference type="SUPFAM" id="SSF48452">
    <property type="entry name" value="TPR-like"/>
    <property type="match status" value="1"/>
</dbReference>
<evidence type="ECO:0000313" key="2">
    <source>
        <dbReference type="EMBL" id="HGW91768.1"/>
    </source>
</evidence>
<dbReference type="Gene3D" id="1.25.40.10">
    <property type="entry name" value="Tetratricopeptide repeat domain"/>
    <property type="match status" value="1"/>
</dbReference>
<sequence length="101" mass="11533">MKTLIRLTGYKGGSLGKFNDLIELKELGHFYLINQKFNEAISVLKKAEDNGLDDAELFYLLGLAYEGIREVTEAKKYYEKAIEKDPNYELAQERLKKLVGG</sequence>
<dbReference type="SMART" id="SM00028">
    <property type="entry name" value="TPR"/>
    <property type="match status" value="2"/>
</dbReference>
<reference evidence="2" key="1">
    <citation type="journal article" date="2020" name="mSystems">
        <title>Genome- and Community-Level Interaction Insights into Carbon Utilization and Element Cycling Functions of Hydrothermarchaeota in Hydrothermal Sediment.</title>
        <authorList>
            <person name="Zhou Z."/>
            <person name="Liu Y."/>
            <person name="Xu W."/>
            <person name="Pan J."/>
            <person name="Luo Z.H."/>
            <person name="Li M."/>
        </authorList>
    </citation>
    <scope>NUCLEOTIDE SEQUENCE [LARGE SCALE GENOMIC DNA]</scope>
    <source>
        <strain evidence="2">SpSt-780</strain>
    </source>
</reference>
<accession>A0A7C4YRR4</accession>
<name>A0A7C4YRR4_UNCW3</name>
<comment type="caution">
    <text evidence="2">The sequence shown here is derived from an EMBL/GenBank/DDBJ whole genome shotgun (WGS) entry which is preliminary data.</text>
</comment>